<evidence type="ECO:0000313" key="2">
    <source>
        <dbReference type="EMBL" id="TVU13873.1"/>
    </source>
</evidence>
<dbReference type="Proteomes" id="UP000324897">
    <property type="component" value="Unassembled WGS sequence"/>
</dbReference>
<dbReference type="Gramene" id="TVU13873">
    <property type="protein sequence ID" value="TVU13873"/>
    <property type="gene ID" value="EJB05_37305"/>
</dbReference>
<feature type="non-terminal residue" evidence="2">
    <location>
        <position position="1"/>
    </location>
</feature>
<comment type="subunit">
    <text evidence="1">Homodimer.</text>
</comment>
<dbReference type="AlphaFoldDB" id="A0A5J9TR65"/>
<evidence type="ECO:0000256" key="1">
    <source>
        <dbReference type="RuleBase" id="RU363099"/>
    </source>
</evidence>
<keyword evidence="3" id="KW-1185">Reference proteome</keyword>
<organism evidence="2 3">
    <name type="scientific">Eragrostis curvula</name>
    <name type="common">weeping love grass</name>
    <dbReference type="NCBI Taxonomy" id="38414"/>
    <lineage>
        <taxon>Eukaryota</taxon>
        <taxon>Viridiplantae</taxon>
        <taxon>Streptophyta</taxon>
        <taxon>Embryophyta</taxon>
        <taxon>Tracheophyta</taxon>
        <taxon>Spermatophyta</taxon>
        <taxon>Magnoliopsida</taxon>
        <taxon>Liliopsida</taxon>
        <taxon>Poales</taxon>
        <taxon>Poaceae</taxon>
        <taxon>PACMAD clade</taxon>
        <taxon>Chloridoideae</taxon>
        <taxon>Eragrostideae</taxon>
        <taxon>Eragrostidinae</taxon>
        <taxon>Eragrostis</taxon>
    </lineage>
</organism>
<dbReference type="PANTHER" id="PTHR21495">
    <property type="entry name" value="NUCLEOPORIN-RELATED"/>
    <property type="match status" value="1"/>
</dbReference>
<protein>
    <recommendedName>
        <fullName evidence="1">Dirigent protein</fullName>
    </recommendedName>
</protein>
<comment type="similarity">
    <text evidence="1">Belongs to the plant dirigent protein family.</text>
</comment>
<dbReference type="OrthoDB" id="682987at2759"/>
<gene>
    <name evidence="2" type="ORF">EJB05_37305</name>
</gene>
<comment type="caution">
    <text evidence="2">The sequence shown here is derived from an EMBL/GenBank/DDBJ whole genome shotgun (WGS) entry which is preliminary data.</text>
</comment>
<proteinExistence type="inferred from homology"/>
<feature type="signal peptide" evidence="1">
    <location>
        <begin position="1"/>
        <end position="25"/>
    </location>
</feature>
<dbReference type="GO" id="GO:0048046">
    <property type="term" value="C:apoplast"/>
    <property type="evidence" value="ECO:0007669"/>
    <property type="project" value="UniProtKB-SubCell"/>
</dbReference>
<name>A0A5J9TR65_9POAL</name>
<sequence length="339" mass="38006">MYFMATHSSSFIFLCLLLPAVVAMASPLNHIFDNPCNCPQQNETTLHMYLHQFPSWPNVTNPNEAYMTCGSAPIGFGTMIIHDWILTDGPDPNEKVFARAQGFHLQAGPTSTSWYTSHIFVFQNGSIFTPNNSKWASSWSWLGSTLEVLGMITPPNTAGQWAIMCGTGSFTNAHGTIKYNVVQSTMKNITEFVKKLDIHRVIHLNQTYAQRMDSAETHMHAQDVGDVVSDLLQKHGSIFRVDFIVFINRNDMILMCTDDVASQVHLSSRLFVQPSRVQHHLRRNERVGVDGEVRHWGELSCSVEEQSFSLWSCCVLEGMRRGGQSSFRCLSSPPVSACV</sequence>
<keyword evidence="1" id="KW-0964">Secreted</keyword>
<feature type="chain" id="PRO_5023976383" description="Dirigent protein" evidence="1">
    <location>
        <begin position="26"/>
        <end position="339"/>
    </location>
</feature>
<dbReference type="EMBL" id="RWGY01000031">
    <property type="protein sequence ID" value="TVU13873.1"/>
    <property type="molecule type" value="Genomic_DNA"/>
</dbReference>
<dbReference type="Pfam" id="PF03018">
    <property type="entry name" value="Dirigent"/>
    <property type="match status" value="1"/>
</dbReference>
<dbReference type="InterPro" id="IPR004265">
    <property type="entry name" value="Dirigent"/>
</dbReference>
<comment type="subcellular location">
    <subcellularLocation>
        <location evidence="1">Secreted</location>
        <location evidence="1">Extracellular space</location>
        <location evidence="1">Apoplast</location>
    </subcellularLocation>
</comment>
<keyword evidence="1" id="KW-0052">Apoplast</keyword>
<evidence type="ECO:0000313" key="3">
    <source>
        <dbReference type="Proteomes" id="UP000324897"/>
    </source>
</evidence>
<accession>A0A5J9TR65</accession>
<reference evidence="2 3" key="1">
    <citation type="journal article" date="2019" name="Sci. Rep.">
        <title>A high-quality genome of Eragrostis curvula grass provides insights into Poaceae evolution and supports new strategies to enhance forage quality.</title>
        <authorList>
            <person name="Carballo J."/>
            <person name="Santos B.A.C.M."/>
            <person name="Zappacosta D."/>
            <person name="Garbus I."/>
            <person name="Selva J.P."/>
            <person name="Gallo C.A."/>
            <person name="Diaz A."/>
            <person name="Albertini E."/>
            <person name="Caccamo M."/>
            <person name="Echenique V."/>
        </authorList>
    </citation>
    <scope>NUCLEOTIDE SEQUENCE [LARGE SCALE GENOMIC DNA]</scope>
    <source>
        <strain evidence="3">cv. Victoria</strain>
        <tissue evidence="2">Leaf</tissue>
    </source>
</reference>
<comment type="function">
    <text evidence="1">Dirigent proteins impart stereoselectivity on the phenoxy radical-coupling reaction, yielding optically active lignans from two molecules of coniferyl alcohol in the biosynthesis of lignans, flavonolignans, and alkaloids and thus plays a central role in plant secondary metabolism.</text>
</comment>
<keyword evidence="1" id="KW-0732">Signal</keyword>